<dbReference type="GeneTree" id="ENSGT00390000005914"/>
<dbReference type="Gene3D" id="2.30.110.10">
    <property type="entry name" value="Electron Transport, Fmn-binding Protein, Chain A"/>
    <property type="match status" value="1"/>
</dbReference>
<dbReference type="InterPro" id="IPR014631">
    <property type="entry name" value="CREG"/>
</dbReference>
<dbReference type="GO" id="GO:0006914">
    <property type="term" value="P:autophagy"/>
    <property type="evidence" value="ECO:0007669"/>
    <property type="project" value="Ensembl"/>
</dbReference>
<organism evidence="8 9">
    <name type="scientific">Ornithorhynchus anatinus</name>
    <name type="common">Duckbill platypus</name>
    <dbReference type="NCBI Taxonomy" id="9258"/>
    <lineage>
        <taxon>Eukaryota</taxon>
        <taxon>Metazoa</taxon>
        <taxon>Chordata</taxon>
        <taxon>Craniata</taxon>
        <taxon>Vertebrata</taxon>
        <taxon>Euteleostomi</taxon>
        <taxon>Mammalia</taxon>
        <taxon>Monotremata</taxon>
        <taxon>Ornithorhynchidae</taxon>
        <taxon>Ornithorhynchus</taxon>
    </lineage>
</organism>
<dbReference type="GO" id="GO:0006897">
    <property type="term" value="P:endocytosis"/>
    <property type="evidence" value="ECO:0007669"/>
    <property type="project" value="Ensembl"/>
</dbReference>
<feature type="signal peptide" evidence="6">
    <location>
        <begin position="1"/>
        <end position="20"/>
    </location>
</feature>
<reference evidence="8" key="2">
    <citation type="submission" date="2025-09" db="UniProtKB">
        <authorList>
            <consortium name="Ensembl"/>
        </authorList>
    </citation>
    <scope>IDENTIFICATION</scope>
    <source>
        <strain evidence="8">Glennie</strain>
    </source>
</reference>
<gene>
    <name evidence="8" type="primary">CREG1</name>
</gene>
<evidence type="ECO:0000256" key="2">
    <source>
        <dbReference type="ARBA" id="ARBA00009230"/>
    </source>
</evidence>
<proteinExistence type="inferred from homology"/>
<dbReference type="Proteomes" id="UP000002279">
    <property type="component" value="Unplaced"/>
</dbReference>
<evidence type="ECO:0000313" key="8">
    <source>
        <dbReference type="Ensembl" id="ENSOANP00000043949.1"/>
    </source>
</evidence>
<keyword evidence="9" id="KW-1185">Reference proteome</keyword>
<accession>A0A6I8NRS8</accession>
<dbReference type="GO" id="GO:0005667">
    <property type="term" value="C:transcription regulator complex"/>
    <property type="evidence" value="ECO:0007669"/>
    <property type="project" value="Ensembl"/>
</dbReference>
<sequence length="203" mass="22055">MRGSLGLLLGLLLGLPPGLPCGARGGAGPLPPREEAARVARWVAHGCDWGALATISTVAEVRGRPFANVFSLSDGPAGPARGTGVPYFYFSPLQLSVGDLQENPNATLTMSLAQTHFCKKHGYDPQSPLCVHIMLSGIIEKVNSTEADFAKHSLFSRHPEMETWPSSHKWFIAKLNITNIWVLDYFGGAKRVTPEEYFAVRPE</sequence>
<dbReference type="GO" id="GO:0005615">
    <property type="term" value="C:extracellular space"/>
    <property type="evidence" value="ECO:0000318"/>
    <property type="project" value="GO_Central"/>
</dbReference>
<dbReference type="PANTHER" id="PTHR13343">
    <property type="entry name" value="CREG1 PROTEIN"/>
    <property type="match status" value="1"/>
</dbReference>
<dbReference type="AlphaFoldDB" id="A0A6I8NRS8"/>
<evidence type="ECO:0000256" key="6">
    <source>
        <dbReference type="PIRNR" id="PIRNR036911"/>
    </source>
</evidence>
<keyword evidence="4 6" id="KW-0732">Signal</keyword>
<evidence type="ECO:0000256" key="5">
    <source>
        <dbReference type="ARBA" id="ARBA00023180"/>
    </source>
</evidence>
<dbReference type="KEGG" id="oaa:100083028"/>
<dbReference type="OMA" id="AQTPYCR"/>
<evidence type="ECO:0000256" key="3">
    <source>
        <dbReference type="ARBA" id="ARBA00022525"/>
    </source>
</evidence>
<dbReference type="CTD" id="8804"/>
<comment type="similarity">
    <text evidence="2 6">Belongs to the CREG family.</text>
</comment>
<dbReference type="GO" id="GO:0005768">
    <property type="term" value="C:endosome"/>
    <property type="evidence" value="ECO:0007669"/>
    <property type="project" value="Ensembl"/>
</dbReference>
<dbReference type="PIRSF" id="PIRSF036911">
    <property type="entry name" value="CREG"/>
    <property type="match status" value="1"/>
</dbReference>
<dbReference type="InParanoid" id="A0A6I8NRS8"/>
<dbReference type="OrthoDB" id="46836at2759"/>
<evidence type="ECO:0000256" key="4">
    <source>
        <dbReference type="ARBA" id="ARBA00022729"/>
    </source>
</evidence>
<dbReference type="GO" id="GO:0007042">
    <property type="term" value="P:lysosomal lumen acidification"/>
    <property type="evidence" value="ECO:0007669"/>
    <property type="project" value="Ensembl"/>
</dbReference>
<comment type="subcellular location">
    <subcellularLocation>
        <location evidence="1">Secreted</location>
    </subcellularLocation>
</comment>
<dbReference type="Ensembl" id="ENSOANT00000066096.1">
    <property type="protein sequence ID" value="ENSOANP00000043949.1"/>
    <property type="gene ID" value="ENSOANG00000043345.1"/>
</dbReference>
<dbReference type="GeneID" id="100083028"/>
<name>A0A6I8NRS8_ORNAN</name>
<keyword evidence="3 6" id="KW-0964">Secreted</keyword>
<dbReference type="PANTHER" id="PTHR13343:SF21">
    <property type="entry name" value="PROTEIN CREG1"/>
    <property type="match status" value="1"/>
</dbReference>
<dbReference type="Pfam" id="PF13883">
    <property type="entry name" value="CREG_beta-barrel"/>
    <property type="match status" value="1"/>
</dbReference>
<evidence type="ECO:0000259" key="7">
    <source>
        <dbReference type="Pfam" id="PF13883"/>
    </source>
</evidence>
<protein>
    <submittedName>
        <fullName evidence="8">Cellular repressor of E1A stimulateds 1</fullName>
    </submittedName>
</protein>
<dbReference type="SUPFAM" id="SSF50475">
    <property type="entry name" value="FMN-binding split barrel"/>
    <property type="match status" value="1"/>
</dbReference>
<dbReference type="GO" id="GO:0005764">
    <property type="term" value="C:lysosome"/>
    <property type="evidence" value="ECO:0007669"/>
    <property type="project" value="Ensembl"/>
</dbReference>
<dbReference type="InterPro" id="IPR012349">
    <property type="entry name" value="Split_barrel_FMN-bd"/>
</dbReference>
<reference evidence="8" key="1">
    <citation type="submission" date="2025-08" db="UniProtKB">
        <authorList>
            <consortium name="Ensembl"/>
        </authorList>
    </citation>
    <scope>IDENTIFICATION</scope>
    <source>
        <strain evidence="8">Glennie</strain>
    </source>
</reference>
<dbReference type="InterPro" id="IPR055343">
    <property type="entry name" value="CREG_beta-barrel"/>
</dbReference>
<dbReference type="Bgee" id="ENSOANG00000043345">
    <property type="expression patterns" value="Expressed in ovary and 8 other cell types or tissues"/>
</dbReference>
<dbReference type="GO" id="GO:0006355">
    <property type="term" value="P:regulation of DNA-templated transcription"/>
    <property type="evidence" value="ECO:0007669"/>
    <property type="project" value="Ensembl"/>
</dbReference>
<dbReference type="RefSeq" id="XP_016083179.2">
    <property type="nucleotide sequence ID" value="XM_016227693.3"/>
</dbReference>
<evidence type="ECO:0000313" key="9">
    <source>
        <dbReference type="Proteomes" id="UP000002279"/>
    </source>
</evidence>
<evidence type="ECO:0000256" key="1">
    <source>
        <dbReference type="ARBA" id="ARBA00004613"/>
    </source>
</evidence>
<feature type="chain" id="PRO_5026415922" evidence="6">
    <location>
        <begin position="21"/>
        <end position="203"/>
    </location>
</feature>
<keyword evidence="5" id="KW-0325">Glycoprotein</keyword>
<feature type="domain" description="CREG-like beta-barrel" evidence="7">
    <location>
        <begin position="31"/>
        <end position="198"/>
    </location>
</feature>
<dbReference type="FunCoup" id="A0A6I8NRS8">
    <property type="interactions" value="192"/>
</dbReference>
<dbReference type="FunFam" id="2.30.110.10:FF:000004">
    <property type="entry name" value="Cellular repressor of E1A-stimulated genes 1"/>
    <property type="match status" value="1"/>
</dbReference>